<dbReference type="EMBL" id="JADHEI010000033">
    <property type="protein sequence ID" value="MBF2735165.1"/>
    <property type="molecule type" value="Genomic_DNA"/>
</dbReference>
<reference evidence="1" key="1">
    <citation type="submission" date="2020-10" db="EMBL/GenBank/DDBJ databases">
        <title>An improved Amphimedon queenslandica hologenome assembly reveals how three proteobacterial symbionts can extend the metabolic phenotypic of their marine sponge host.</title>
        <authorList>
            <person name="Degnan B."/>
            <person name="Degnan S."/>
            <person name="Xiang X."/>
        </authorList>
    </citation>
    <scope>NUCLEOTIDE SEQUENCE</scope>
    <source>
        <strain evidence="1">AqS2</strain>
    </source>
</reference>
<sequence>MLALRIIILDCYRQRVAAGSAIEAVSLDEEDGRESFVLQLWADFGRMHRCDYYKVVETEEGKSLVLIEKTDFAKSVDLALDRFKEALKNLAPGLAKEDRRGLIAKINESRRARKIWNLIFRELCEEHVAKAQATLLILERMYQVGVDRELASIFKYANIHYIMLVPDDSSKEGDHENPEDRSFQAKIAGLISNRMAASFVSPKRFSWVREKEFDRRFQETMMKS</sequence>
<name>A0A930UC20_9GAMM</name>
<dbReference type="AlphaFoldDB" id="A0A930UC20"/>
<protein>
    <submittedName>
        <fullName evidence="1">Uncharacterized protein</fullName>
    </submittedName>
</protein>
<dbReference type="Proteomes" id="UP000604381">
    <property type="component" value="Unassembled WGS sequence"/>
</dbReference>
<evidence type="ECO:0000313" key="2">
    <source>
        <dbReference type="Proteomes" id="UP000604381"/>
    </source>
</evidence>
<evidence type="ECO:0000313" key="1">
    <source>
        <dbReference type="EMBL" id="MBF2735165.1"/>
    </source>
</evidence>
<gene>
    <name evidence="1" type="ORF">ISN26_03635</name>
</gene>
<organism evidence="1 2">
    <name type="scientific">Candidatus Amphirhobacter heronislandensis</name>
    <dbReference type="NCBI Taxonomy" id="1732024"/>
    <lineage>
        <taxon>Bacteria</taxon>
        <taxon>Pseudomonadati</taxon>
        <taxon>Pseudomonadota</taxon>
        <taxon>Gammaproteobacteria</taxon>
        <taxon>Candidatus Tethybacterales</taxon>
        <taxon>Candidatus Tethybacteraceae</taxon>
        <taxon>Candidatus Amphirhobacter</taxon>
    </lineage>
</organism>
<keyword evidence="2" id="KW-1185">Reference proteome</keyword>
<proteinExistence type="predicted"/>
<comment type="caution">
    <text evidence="1">The sequence shown here is derived from an EMBL/GenBank/DDBJ whole genome shotgun (WGS) entry which is preliminary data.</text>
</comment>
<accession>A0A930UC20</accession>